<dbReference type="Pfam" id="PF01494">
    <property type="entry name" value="FAD_binding_3"/>
    <property type="match status" value="1"/>
</dbReference>
<dbReference type="InterPro" id="IPR050641">
    <property type="entry name" value="RIFMO-like"/>
</dbReference>
<feature type="region of interest" description="Disordered" evidence="4">
    <location>
        <begin position="400"/>
        <end position="426"/>
    </location>
</feature>
<keyword evidence="6" id="KW-0560">Oxidoreductase</keyword>
<evidence type="ECO:0000256" key="2">
    <source>
        <dbReference type="ARBA" id="ARBA00022630"/>
    </source>
</evidence>
<dbReference type="Gene3D" id="3.30.9.10">
    <property type="entry name" value="D-Amino Acid Oxidase, subunit A, domain 2"/>
    <property type="match status" value="1"/>
</dbReference>
<dbReference type="PANTHER" id="PTHR43004">
    <property type="entry name" value="TRK SYSTEM POTASSIUM UPTAKE PROTEIN"/>
    <property type="match status" value="1"/>
</dbReference>
<dbReference type="Gene3D" id="3.40.30.120">
    <property type="match status" value="1"/>
</dbReference>
<keyword evidence="6" id="KW-0503">Monooxygenase</keyword>
<accession>A0ABT4TSA4</accession>
<evidence type="ECO:0000256" key="3">
    <source>
        <dbReference type="ARBA" id="ARBA00022827"/>
    </source>
</evidence>
<evidence type="ECO:0000313" key="6">
    <source>
        <dbReference type="EMBL" id="MDA2807557.1"/>
    </source>
</evidence>
<dbReference type="InterPro" id="IPR002938">
    <property type="entry name" value="FAD-bd"/>
</dbReference>
<dbReference type="InterPro" id="IPR036188">
    <property type="entry name" value="FAD/NAD-bd_sf"/>
</dbReference>
<dbReference type="Pfam" id="PF21274">
    <property type="entry name" value="Rng_hyd_C"/>
    <property type="match status" value="1"/>
</dbReference>
<dbReference type="PANTHER" id="PTHR43004:SF19">
    <property type="entry name" value="BINDING MONOOXYGENASE, PUTATIVE (JCVI)-RELATED"/>
    <property type="match status" value="1"/>
</dbReference>
<evidence type="ECO:0000256" key="1">
    <source>
        <dbReference type="ARBA" id="ARBA00001974"/>
    </source>
</evidence>
<evidence type="ECO:0000259" key="5">
    <source>
        <dbReference type="Pfam" id="PF01494"/>
    </source>
</evidence>
<name>A0ABT4TSA4_9ACTN</name>
<sequence length="538" mass="56844">MACTEHAPVLIAGAGLAGASAAMFLALHGVRALAVSRHPGPSDQPKARGQSWPTMEALRIAGVAEAVRAAGFDVDRPMPIVIARSLTEPPLREIIGQDWPDWSHITPERMGMASQERTEPVLIGRARELGAEVRFSTRLESFEQDDEGGTAHLRDLDTGEGYTVRAGHLVAADGWRGGIRDALGIGTHGRGTISTSVGLVAEADLAEATQGREFSLYYLQNPRMAGGGGAFTTTDTPGRYALAFGHDPSSGKDAEDYTDAECAEQVRIAAGLPDLDVKIVAKDLTGTAHVVADRFSEGRVHLIGDCAHTMPPHGGQGGNTAVMDGFHLAWKLAAVVQGWAGEGLLASHDAERRPHGRMVADQQYANMVRRQSPHLADGTEAEEVAPERLLLGHRVPDGAVVREADDDGALTEDPAAPTGRPGSHAPHVWLERDGEPLPVLDLLGRGFVLLAEDPAWAAAAERAASALGVPMRAEVVGVPGSGQGLVDPRGRWRTLYGIPAHGATLVRPDRFIAWRTASPADPGALVAALRTVLCRTDG</sequence>
<keyword evidence="3" id="KW-0274">FAD</keyword>
<dbReference type="Proteomes" id="UP001165685">
    <property type="component" value="Unassembled WGS sequence"/>
</dbReference>
<dbReference type="RefSeq" id="WP_270680184.1">
    <property type="nucleotide sequence ID" value="NZ_JAQFWP010000057.1"/>
</dbReference>
<gene>
    <name evidence="6" type="ORF">O4U47_23815</name>
</gene>
<dbReference type="PRINTS" id="PR00420">
    <property type="entry name" value="RNGMNOXGNASE"/>
</dbReference>
<comment type="caution">
    <text evidence="6">The sequence shown here is derived from an EMBL/GenBank/DDBJ whole genome shotgun (WGS) entry which is preliminary data.</text>
</comment>
<reference evidence="6" key="1">
    <citation type="submission" date="2023-01" db="EMBL/GenBank/DDBJ databases">
        <title>Draft genome sequence of Nocardiopsis sp. LSu2-4 isolated from halophytes.</title>
        <authorList>
            <person name="Duangmal K."/>
            <person name="Chantavorakit T."/>
        </authorList>
    </citation>
    <scope>NUCLEOTIDE SEQUENCE</scope>
    <source>
        <strain evidence="6">LSu2-4</strain>
    </source>
</reference>
<dbReference type="EMBL" id="JAQFWP010000057">
    <property type="protein sequence ID" value="MDA2807557.1"/>
    <property type="molecule type" value="Genomic_DNA"/>
</dbReference>
<comment type="cofactor">
    <cofactor evidence="1">
        <name>FAD</name>
        <dbReference type="ChEBI" id="CHEBI:57692"/>
    </cofactor>
</comment>
<dbReference type="GO" id="GO:0004497">
    <property type="term" value="F:monooxygenase activity"/>
    <property type="evidence" value="ECO:0007669"/>
    <property type="project" value="UniProtKB-KW"/>
</dbReference>
<evidence type="ECO:0000313" key="7">
    <source>
        <dbReference type="Proteomes" id="UP001165685"/>
    </source>
</evidence>
<evidence type="ECO:0000256" key="4">
    <source>
        <dbReference type="SAM" id="MobiDB-lite"/>
    </source>
</evidence>
<feature type="domain" description="FAD-binding" evidence="5">
    <location>
        <begin position="7"/>
        <end position="362"/>
    </location>
</feature>
<protein>
    <submittedName>
        <fullName evidence="6">FAD-dependent monooxygenase</fullName>
    </submittedName>
</protein>
<keyword evidence="2" id="KW-0285">Flavoprotein</keyword>
<keyword evidence="7" id="KW-1185">Reference proteome</keyword>
<proteinExistence type="predicted"/>
<dbReference type="Gene3D" id="3.50.50.60">
    <property type="entry name" value="FAD/NAD(P)-binding domain"/>
    <property type="match status" value="1"/>
</dbReference>
<organism evidence="6 7">
    <name type="scientific">Nocardiopsis suaedae</name>
    <dbReference type="NCBI Taxonomy" id="3018444"/>
    <lineage>
        <taxon>Bacteria</taxon>
        <taxon>Bacillati</taxon>
        <taxon>Actinomycetota</taxon>
        <taxon>Actinomycetes</taxon>
        <taxon>Streptosporangiales</taxon>
        <taxon>Nocardiopsidaceae</taxon>
        <taxon>Nocardiopsis</taxon>
    </lineage>
</organism>
<dbReference type="SUPFAM" id="SSF51905">
    <property type="entry name" value="FAD/NAD(P)-binding domain"/>
    <property type="match status" value="1"/>
</dbReference>